<evidence type="ECO:0000256" key="2">
    <source>
        <dbReference type="ARBA" id="ARBA00022801"/>
    </source>
</evidence>
<dbReference type="InterPro" id="IPR006683">
    <property type="entry name" value="Thioestr_dom"/>
</dbReference>
<comment type="similarity">
    <text evidence="1">Belongs to the thioesterase PaaI family.</text>
</comment>
<accession>A0A5J4KM27</accession>
<dbReference type="PANTHER" id="PTHR43240:SF5">
    <property type="entry name" value="1,4-DIHYDROXY-2-NAPHTHOYL-COA THIOESTERASE 1"/>
    <property type="match status" value="1"/>
</dbReference>
<reference evidence="4 5" key="1">
    <citation type="submission" date="2019-10" db="EMBL/GenBank/DDBJ databases">
        <title>Dictyobacter vulcani sp. nov., within the class Ktedonobacteria, isolated from soil of volcanic Mt. Zao.</title>
        <authorList>
            <person name="Zheng Y."/>
            <person name="Wang C.M."/>
            <person name="Sakai Y."/>
            <person name="Abe K."/>
            <person name="Yokota A."/>
            <person name="Yabe S."/>
        </authorList>
    </citation>
    <scope>NUCLEOTIDE SEQUENCE [LARGE SCALE GENOMIC DNA]</scope>
    <source>
        <strain evidence="4 5">W12</strain>
    </source>
</reference>
<dbReference type="CDD" id="cd03443">
    <property type="entry name" value="PaaI_thioesterase"/>
    <property type="match status" value="1"/>
</dbReference>
<gene>
    <name evidence="4" type="ORF">KDW_14630</name>
</gene>
<dbReference type="Proteomes" id="UP000326912">
    <property type="component" value="Unassembled WGS sequence"/>
</dbReference>
<evidence type="ECO:0000313" key="4">
    <source>
        <dbReference type="EMBL" id="GER87301.1"/>
    </source>
</evidence>
<dbReference type="GO" id="GO:0005829">
    <property type="term" value="C:cytosol"/>
    <property type="evidence" value="ECO:0007669"/>
    <property type="project" value="TreeGrafter"/>
</dbReference>
<name>A0A5J4KM27_9CHLR</name>
<organism evidence="4 5">
    <name type="scientific">Dictyobacter vulcani</name>
    <dbReference type="NCBI Taxonomy" id="2607529"/>
    <lineage>
        <taxon>Bacteria</taxon>
        <taxon>Bacillati</taxon>
        <taxon>Chloroflexota</taxon>
        <taxon>Ktedonobacteria</taxon>
        <taxon>Ktedonobacterales</taxon>
        <taxon>Dictyobacteraceae</taxon>
        <taxon>Dictyobacter</taxon>
    </lineage>
</organism>
<evidence type="ECO:0000256" key="1">
    <source>
        <dbReference type="ARBA" id="ARBA00008324"/>
    </source>
</evidence>
<protein>
    <submittedName>
        <fullName evidence="4">Esterase</fullName>
    </submittedName>
</protein>
<dbReference type="Pfam" id="PF03061">
    <property type="entry name" value="4HBT"/>
    <property type="match status" value="1"/>
</dbReference>
<dbReference type="EMBL" id="BKZW01000001">
    <property type="protein sequence ID" value="GER87301.1"/>
    <property type="molecule type" value="Genomic_DNA"/>
</dbReference>
<evidence type="ECO:0000259" key="3">
    <source>
        <dbReference type="Pfam" id="PF03061"/>
    </source>
</evidence>
<dbReference type="PANTHER" id="PTHR43240">
    <property type="entry name" value="1,4-DIHYDROXY-2-NAPHTHOYL-COA THIOESTERASE 1"/>
    <property type="match status" value="1"/>
</dbReference>
<dbReference type="InterPro" id="IPR003736">
    <property type="entry name" value="PAAI_dom"/>
</dbReference>
<dbReference type="SUPFAM" id="SSF54637">
    <property type="entry name" value="Thioesterase/thiol ester dehydrase-isomerase"/>
    <property type="match status" value="1"/>
</dbReference>
<dbReference type="Gene3D" id="3.10.129.10">
    <property type="entry name" value="Hotdog Thioesterase"/>
    <property type="match status" value="1"/>
</dbReference>
<dbReference type="NCBIfam" id="TIGR00369">
    <property type="entry name" value="unchar_dom_1"/>
    <property type="match status" value="1"/>
</dbReference>
<sequence>MDAAQQELLERLNASGQGTVLEALNITVVEATKEKVAASMPIGPNHLQLVGYLHGGVSVLLAETVASLASVMHIDSTRQMAFGLEINANHLRPKRDGELRAVATPIHLGRSTHVWDVRISDEREKLICISRCTVAVVDRPPDGGDPLLKGQ</sequence>
<proteinExistence type="inferred from homology"/>
<feature type="domain" description="Thioesterase" evidence="3">
    <location>
        <begin position="51"/>
        <end position="128"/>
    </location>
</feature>
<keyword evidence="2" id="KW-0378">Hydrolase</keyword>
<dbReference type="RefSeq" id="WP_151755317.1">
    <property type="nucleotide sequence ID" value="NZ_BKZW01000001.1"/>
</dbReference>
<comment type="caution">
    <text evidence="4">The sequence shown here is derived from an EMBL/GenBank/DDBJ whole genome shotgun (WGS) entry which is preliminary data.</text>
</comment>
<keyword evidence="5" id="KW-1185">Reference proteome</keyword>
<dbReference type="InterPro" id="IPR029069">
    <property type="entry name" value="HotDog_dom_sf"/>
</dbReference>
<dbReference type="AlphaFoldDB" id="A0A5J4KM27"/>
<dbReference type="GO" id="GO:0061522">
    <property type="term" value="F:1,4-dihydroxy-2-naphthoyl-CoA thioesterase activity"/>
    <property type="evidence" value="ECO:0007669"/>
    <property type="project" value="TreeGrafter"/>
</dbReference>
<evidence type="ECO:0000313" key="5">
    <source>
        <dbReference type="Proteomes" id="UP000326912"/>
    </source>
</evidence>